<name>W0EY58_9BACT</name>
<keyword evidence="7" id="KW-1185">Reference proteome</keyword>
<dbReference type="HOGENOM" id="CLU_004317_1_1_10"/>
<keyword evidence="4" id="KW-0812">Transmembrane</keyword>
<accession>W0EY58</accession>
<dbReference type="Gene3D" id="2.170.130.10">
    <property type="entry name" value="TonB-dependent receptor, plug domain"/>
    <property type="match status" value="1"/>
</dbReference>
<dbReference type="Proteomes" id="UP000003586">
    <property type="component" value="Chromosome"/>
</dbReference>
<dbReference type="InterPro" id="IPR039426">
    <property type="entry name" value="TonB-dep_rcpt-like"/>
</dbReference>
<keyword evidence="3 4" id="KW-0998">Cell outer membrane</keyword>
<proteinExistence type="inferred from homology"/>
<keyword evidence="1 4" id="KW-0813">Transport</keyword>
<dbReference type="GO" id="GO:0009279">
    <property type="term" value="C:cell outer membrane"/>
    <property type="evidence" value="ECO:0007669"/>
    <property type="project" value="UniProtKB-SubCell"/>
</dbReference>
<dbReference type="InterPro" id="IPR011662">
    <property type="entry name" value="Secretin/TonB_short_N"/>
</dbReference>
<evidence type="ECO:0000259" key="5">
    <source>
        <dbReference type="SMART" id="SM00965"/>
    </source>
</evidence>
<dbReference type="Pfam" id="PF07660">
    <property type="entry name" value="STN"/>
    <property type="match status" value="1"/>
</dbReference>
<dbReference type="EMBL" id="CP007035">
    <property type="protein sequence ID" value="AHF15735.1"/>
    <property type="molecule type" value="Genomic_DNA"/>
</dbReference>
<dbReference type="STRING" id="929713.NIASO_12395"/>
<dbReference type="SUPFAM" id="SSF49464">
    <property type="entry name" value="Carboxypeptidase regulatory domain-like"/>
    <property type="match status" value="1"/>
</dbReference>
<evidence type="ECO:0000256" key="3">
    <source>
        <dbReference type="ARBA" id="ARBA00023237"/>
    </source>
</evidence>
<dbReference type="NCBIfam" id="TIGR04057">
    <property type="entry name" value="SusC_RagA_signa"/>
    <property type="match status" value="1"/>
</dbReference>
<evidence type="ECO:0000313" key="6">
    <source>
        <dbReference type="EMBL" id="AHF15735.1"/>
    </source>
</evidence>
<protein>
    <submittedName>
        <fullName evidence="6">TonB-linked outer membrane protein</fullName>
    </submittedName>
</protein>
<dbReference type="AlphaFoldDB" id="W0EY58"/>
<dbReference type="eggNOG" id="COG1629">
    <property type="taxonomic scope" value="Bacteria"/>
</dbReference>
<evidence type="ECO:0000256" key="1">
    <source>
        <dbReference type="ARBA" id="ARBA00022448"/>
    </source>
</evidence>
<dbReference type="KEGG" id="nso:NIASO_12395"/>
<reference evidence="6 7" key="1">
    <citation type="submission" date="2013-12" db="EMBL/GenBank/DDBJ databases">
        <authorList>
            <consortium name="DOE Joint Genome Institute"/>
            <person name="Eisen J."/>
            <person name="Huntemann M."/>
            <person name="Han J."/>
            <person name="Chen A."/>
            <person name="Kyrpides N."/>
            <person name="Mavromatis K."/>
            <person name="Markowitz V."/>
            <person name="Palaniappan K."/>
            <person name="Ivanova N."/>
            <person name="Schaumberg A."/>
            <person name="Pati A."/>
            <person name="Liolios K."/>
            <person name="Nordberg H.P."/>
            <person name="Cantor M.N."/>
            <person name="Hua S.X."/>
            <person name="Woyke T."/>
        </authorList>
    </citation>
    <scope>NUCLEOTIDE SEQUENCE [LARGE SCALE GENOMIC DNA]</scope>
    <source>
        <strain evidence="7">DSM 19437</strain>
    </source>
</reference>
<evidence type="ECO:0000256" key="4">
    <source>
        <dbReference type="PROSITE-ProRule" id="PRU01360"/>
    </source>
</evidence>
<comment type="subcellular location">
    <subcellularLocation>
        <location evidence="4">Cell outer membrane</location>
        <topology evidence="4">Multi-pass membrane protein</topology>
    </subcellularLocation>
</comment>
<evidence type="ECO:0000256" key="2">
    <source>
        <dbReference type="ARBA" id="ARBA00023136"/>
    </source>
</evidence>
<evidence type="ECO:0000313" key="7">
    <source>
        <dbReference type="Proteomes" id="UP000003586"/>
    </source>
</evidence>
<organism evidence="6 7">
    <name type="scientific">Niabella soli DSM 19437</name>
    <dbReference type="NCBI Taxonomy" id="929713"/>
    <lineage>
        <taxon>Bacteria</taxon>
        <taxon>Pseudomonadati</taxon>
        <taxon>Bacteroidota</taxon>
        <taxon>Chitinophagia</taxon>
        <taxon>Chitinophagales</taxon>
        <taxon>Chitinophagaceae</taxon>
        <taxon>Niabella</taxon>
    </lineage>
</organism>
<dbReference type="Pfam" id="PF07715">
    <property type="entry name" value="Plug"/>
    <property type="match status" value="1"/>
</dbReference>
<dbReference type="InterPro" id="IPR023997">
    <property type="entry name" value="TonB-dep_OMP_SusC/RagA_CS"/>
</dbReference>
<feature type="domain" description="Secretin/TonB short N-terminal" evidence="5">
    <location>
        <begin position="67"/>
        <end position="118"/>
    </location>
</feature>
<keyword evidence="2 4" id="KW-0472">Membrane</keyword>
<dbReference type="InterPro" id="IPR023996">
    <property type="entry name" value="TonB-dep_OMP_SusC/RagA"/>
</dbReference>
<dbReference type="InterPro" id="IPR037066">
    <property type="entry name" value="Plug_dom_sf"/>
</dbReference>
<gene>
    <name evidence="6" type="ORF">NIASO_12395</name>
</gene>
<dbReference type="SMART" id="SM00965">
    <property type="entry name" value="STN"/>
    <property type="match status" value="1"/>
</dbReference>
<dbReference type="PROSITE" id="PS52016">
    <property type="entry name" value="TONB_DEPENDENT_REC_3"/>
    <property type="match status" value="1"/>
</dbReference>
<comment type="similarity">
    <text evidence="4">Belongs to the TonB-dependent receptor family.</text>
</comment>
<dbReference type="OrthoDB" id="604358at2"/>
<dbReference type="NCBIfam" id="TIGR04056">
    <property type="entry name" value="OMP_RagA_SusC"/>
    <property type="match status" value="1"/>
</dbReference>
<keyword evidence="4" id="KW-1134">Transmembrane beta strand</keyword>
<dbReference type="InterPro" id="IPR008969">
    <property type="entry name" value="CarboxyPept-like_regulatory"/>
</dbReference>
<dbReference type="SUPFAM" id="SSF56935">
    <property type="entry name" value="Porins"/>
    <property type="match status" value="1"/>
</dbReference>
<dbReference type="InterPro" id="IPR012910">
    <property type="entry name" value="Plug_dom"/>
</dbReference>
<dbReference type="Gene3D" id="2.60.40.1120">
    <property type="entry name" value="Carboxypeptidase-like, regulatory domain"/>
    <property type="match status" value="1"/>
</dbReference>
<dbReference type="Pfam" id="PF13715">
    <property type="entry name" value="CarbopepD_reg_2"/>
    <property type="match status" value="1"/>
</dbReference>
<sequence length="1147" mass="126779">MKKRVPWLYAISHREKLFRIMKLSALLLFVSITQVYATGYGQERFSLNKHNISVQEAIKEIEHITNYSIFYRVDQIDLNKKVDIAVTNVPIAVIMEKLLNGQSLTSRVINNTIVIRSQQHVVTGVVTDSATGKPLVGVTVQEKQTVNTAVTDGSGQYSIQVASDNAVLEFTSIGYKSYSVVVGSKEKIDVVLSSIPQALDEVVVVGYGTQRKANLTGSVYQVGSKELANRPVNNIGQALQGLVPNLNVTNNDGAPNSMPAFNIRGGTSYAKDPNDGKWKVSNGSPYILVDGVEMDINLLNPEDIESISVLSDASSSAIYGARAAFGVILVTTKKGKFNQKANVTYSNMFQWNSPTARPDMLNSTQVQQALINAYGLVGQSAPAKELQRLDSIKAYAADPAHHNPYYMDGNSIIWNGNVNPYQLGVRNSTPSQKHNLTISGGGEKNSYYASLGVLDQNGVYAFNTDKFRRYNFMLNVSSKVTDWFRVDFKSNYTRETYSRPVNPGGKGGWWRAMSQEPARNVFMPLTTPGNAPIPNNYTGNILSYMAYGSNNRDDNSILLLTASPTLTPLKNWNIKADISYRAEFDQNKTVVPLLQKVETDWNPADMTTDYTNPSYISKDAANGYHYTINAYTDYTLKLNNHNLYGLVGFNQEQDKSADLNATGNGIVNNNVPVINLTSGQKVPADAESAWATQGLFYRFTYDYKGKYLLQSNGRYDMSSKFPSDRRGKLFPGVSVGWRVSQEDFMNGISNVLTDFKLRASYASLGNQNVRNYLYIPTYVTQTQVNQLFGGIRPVGITPPGLIDPNITWETATTADIGFDATFIKKLTVNFSWYNRKTTDILSDGAKYPAVLGAAAPTQNSGTLQSRGFDLKVDWHDVSSYGLTYNLSLALSNYKTTVLNYKGNPNLLLSTLYNGMVAGDIWGYQTVGIYQNQAEIDQGPNQRLITPGIIRPGDVHFKDLDGNDTISNGQNTLLNHGDQKVIGNSTPKYAFSLNSFLSYKNFDLNIYLQGVGKRDYYIGDNLFWGAIANGSITTASGGIGTEQVYNNSWTPDRPNALYPAYKGGQIGNITTQTRFLFNAAYLRLKNLSIGYTLPRAWAQRIAMQKLRISASGYNLLTFSGIPKYFDPETLSANYPIQKSVALSLQVTF</sequence>